<feature type="domain" description="SIS" evidence="1">
    <location>
        <begin position="36"/>
        <end position="194"/>
    </location>
</feature>
<dbReference type="AlphaFoldDB" id="A0A285NLV2"/>
<accession>A0A285NLV2</accession>
<dbReference type="InterPro" id="IPR050099">
    <property type="entry name" value="SIS_GmhA/DiaA_subfam"/>
</dbReference>
<dbReference type="PANTHER" id="PTHR30390">
    <property type="entry name" value="SEDOHEPTULOSE 7-PHOSPHATE ISOMERASE / DNAA INITIATOR-ASSOCIATING FACTOR FOR REPLICATION INITIATION"/>
    <property type="match status" value="1"/>
</dbReference>
<organism evidence="2 3">
    <name type="scientific">Cohaesibacter gelatinilyticus</name>
    <dbReference type="NCBI Taxonomy" id="372072"/>
    <lineage>
        <taxon>Bacteria</taxon>
        <taxon>Pseudomonadati</taxon>
        <taxon>Pseudomonadota</taxon>
        <taxon>Alphaproteobacteria</taxon>
        <taxon>Hyphomicrobiales</taxon>
        <taxon>Cohaesibacteraceae</taxon>
    </lineage>
</organism>
<dbReference type="SUPFAM" id="SSF53697">
    <property type="entry name" value="SIS domain"/>
    <property type="match status" value="1"/>
</dbReference>
<evidence type="ECO:0000313" key="3">
    <source>
        <dbReference type="Proteomes" id="UP000219439"/>
    </source>
</evidence>
<dbReference type="GO" id="GO:0016853">
    <property type="term" value="F:isomerase activity"/>
    <property type="evidence" value="ECO:0007669"/>
    <property type="project" value="UniProtKB-KW"/>
</dbReference>
<keyword evidence="2" id="KW-0413">Isomerase</keyword>
<dbReference type="PROSITE" id="PS51464">
    <property type="entry name" value="SIS"/>
    <property type="match status" value="1"/>
</dbReference>
<dbReference type="Pfam" id="PF13580">
    <property type="entry name" value="SIS_2"/>
    <property type="match status" value="1"/>
</dbReference>
<reference evidence="2 3" key="1">
    <citation type="submission" date="2017-09" db="EMBL/GenBank/DDBJ databases">
        <authorList>
            <person name="Ehlers B."/>
            <person name="Leendertz F.H."/>
        </authorList>
    </citation>
    <scope>NUCLEOTIDE SEQUENCE [LARGE SCALE GENOMIC DNA]</scope>
    <source>
        <strain evidence="2 3">DSM 18289</strain>
    </source>
</reference>
<sequence length="194" mass="20947">MLSKIKNEIEASIDAKRKSLEDEKLLNQLAFIAEKSVNCLRSGGKIILAGNGGSFADAQHLAAEFVCRFRKDRKPLPSLVLGANASLATAISNDYSYDRIFGRELEGMAQKDDLFIAISTSGNSNNIIDAVRTARALGIETYALTGGTGGNLPSLCQCLIAPSDVTARIQECHILYGHIICDIVEETLFPESPE</sequence>
<keyword evidence="3" id="KW-1185">Reference proteome</keyword>
<evidence type="ECO:0000313" key="2">
    <source>
        <dbReference type="EMBL" id="SNZ08836.1"/>
    </source>
</evidence>
<dbReference type="CDD" id="cd05006">
    <property type="entry name" value="SIS_GmhA"/>
    <property type="match status" value="1"/>
</dbReference>
<name>A0A285NLV2_9HYPH</name>
<dbReference type="PANTHER" id="PTHR30390:SF6">
    <property type="entry name" value="DNAA INITIATOR-ASSOCIATING PROTEIN DIAA"/>
    <property type="match status" value="1"/>
</dbReference>
<dbReference type="Gene3D" id="3.40.50.10490">
    <property type="entry name" value="Glucose-6-phosphate isomerase like protein, domain 1"/>
    <property type="match status" value="1"/>
</dbReference>
<dbReference type="InterPro" id="IPR035461">
    <property type="entry name" value="GmhA/DiaA"/>
</dbReference>
<protein>
    <submittedName>
        <fullName evidence="2">Phosphoheptose isomerase</fullName>
    </submittedName>
</protein>
<dbReference type="InterPro" id="IPR001347">
    <property type="entry name" value="SIS_dom"/>
</dbReference>
<gene>
    <name evidence="2" type="ORF">SAMN06265368_1838</name>
</gene>
<dbReference type="EMBL" id="OBEL01000001">
    <property type="protein sequence ID" value="SNZ08836.1"/>
    <property type="molecule type" value="Genomic_DNA"/>
</dbReference>
<dbReference type="RefSeq" id="WP_097152948.1">
    <property type="nucleotide sequence ID" value="NZ_OBEL01000001.1"/>
</dbReference>
<dbReference type="GO" id="GO:1901135">
    <property type="term" value="P:carbohydrate derivative metabolic process"/>
    <property type="evidence" value="ECO:0007669"/>
    <property type="project" value="InterPro"/>
</dbReference>
<dbReference type="GO" id="GO:0097367">
    <property type="term" value="F:carbohydrate derivative binding"/>
    <property type="evidence" value="ECO:0007669"/>
    <property type="project" value="InterPro"/>
</dbReference>
<proteinExistence type="predicted"/>
<dbReference type="Proteomes" id="UP000219439">
    <property type="component" value="Unassembled WGS sequence"/>
</dbReference>
<dbReference type="InterPro" id="IPR046348">
    <property type="entry name" value="SIS_dom_sf"/>
</dbReference>
<dbReference type="OrthoDB" id="9810929at2"/>
<evidence type="ECO:0000259" key="1">
    <source>
        <dbReference type="PROSITE" id="PS51464"/>
    </source>
</evidence>